<accession>A0A9P6A5M5</accession>
<organism evidence="2 3">
    <name type="scientific">Pleurotus eryngii</name>
    <name type="common">Boletus of the steppes</name>
    <dbReference type="NCBI Taxonomy" id="5323"/>
    <lineage>
        <taxon>Eukaryota</taxon>
        <taxon>Fungi</taxon>
        <taxon>Dikarya</taxon>
        <taxon>Basidiomycota</taxon>
        <taxon>Agaricomycotina</taxon>
        <taxon>Agaricomycetes</taxon>
        <taxon>Agaricomycetidae</taxon>
        <taxon>Agaricales</taxon>
        <taxon>Pleurotineae</taxon>
        <taxon>Pleurotaceae</taxon>
        <taxon>Pleurotus</taxon>
    </lineage>
</organism>
<evidence type="ECO:0000256" key="1">
    <source>
        <dbReference type="SAM" id="MobiDB-lite"/>
    </source>
</evidence>
<feature type="compositionally biased region" description="Low complexity" evidence="1">
    <location>
        <begin position="93"/>
        <end position="108"/>
    </location>
</feature>
<proteinExistence type="predicted"/>
<dbReference type="OrthoDB" id="3044527at2759"/>
<dbReference type="Proteomes" id="UP000807025">
    <property type="component" value="Unassembled WGS sequence"/>
</dbReference>
<gene>
    <name evidence="2" type="ORF">BDN71DRAFT_1427655</name>
</gene>
<name>A0A9P6A5M5_PLEER</name>
<evidence type="ECO:0000313" key="3">
    <source>
        <dbReference type="Proteomes" id="UP000807025"/>
    </source>
</evidence>
<keyword evidence="3" id="KW-1185">Reference proteome</keyword>
<protein>
    <submittedName>
        <fullName evidence="2">Uncharacterized protein</fullName>
    </submittedName>
</protein>
<dbReference type="AlphaFoldDB" id="A0A9P6A5M5"/>
<feature type="region of interest" description="Disordered" evidence="1">
    <location>
        <begin position="82"/>
        <end position="115"/>
    </location>
</feature>
<sequence length="600" mass="65911">MFSKTAARSKSYFLGLPAAAMAMGHSTVVQPFRRMRTKVRNTTAKFRRPTPLALAIEDGAQNTAVLPSVIAPLSPLEIETWCRRSPFPPPPSSSASTSSSQNQSQSQSAYQRQDTEDFDAGSTYQVSENPLWAQRFLPGLRIPNGFDMNNDAGAQLLSPISPLPSPISPSPLYPSNMISPMSFYSQDSVRHNDHSYPSTIDTTISLTTPITDIFTNTNENEIDEDFTPYGYEFTNTQGFGGSEPIDHTTEEYTAEIEGQTNNGSITRPFEFTTNNIQRFSGSEVIEYTIEGQYGTRLKELPAPRIHGIQDIDVLEFGPPANAPTIVELPAETSLHHILSGQDFSVTISGPTRVESAFDDQAIDNIHRDIVTTPHQLARININVSKGSEELAYAGGLINDIFYVLQGCKLTPDQISVYLPMPAGQLREDSRSQPLLMSGVKAEAVAGGASTMLGYGTSHSMLQQMKNIPPLVPWWSQGRMDVCQLSRLTLSYPLSLDVFADMLSRCPNLEEVTADWVLPAQSEEWFNSAKLTTLSGLFSLSIGSSTDLCDFFDCVVMLNIKGIKLNINDAAQPHMYDIPWGGLDKVETVQRPGYGIAALQR</sequence>
<reference evidence="2" key="1">
    <citation type="submission" date="2020-11" db="EMBL/GenBank/DDBJ databases">
        <authorList>
            <consortium name="DOE Joint Genome Institute"/>
            <person name="Ahrendt S."/>
            <person name="Riley R."/>
            <person name="Andreopoulos W."/>
            <person name="Labutti K."/>
            <person name="Pangilinan J."/>
            <person name="Ruiz-Duenas F.J."/>
            <person name="Barrasa J.M."/>
            <person name="Sanchez-Garcia M."/>
            <person name="Camarero S."/>
            <person name="Miyauchi S."/>
            <person name="Serrano A."/>
            <person name="Linde D."/>
            <person name="Babiker R."/>
            <person name="Drula E."/>
            <person name="Ayuso-Fernandez I."/>
            <person name="Pacheco R."/>
            <person name="Padilla G."/>
            <person name="Ferreira P."/>
            <person name="Barriuso J."/>
            <person name="Kellner H."/>
            <person name="Castanera R."/>
            <person name="Alfaro M."/>
            <person name="Ramirez L."/>
            <person name="Pisabarro A.G."/>
            <person name="Kuo A."/>
            <person name="Tritt A."/>
            <person name="Lipzen A."/>
            <person name="He G."/>
            <person name="Yan M."/>
            <person name="Ng V."/>
            <person name="Cullen D."/>
            <person name="Martin F."/>
            <person name="Rosso M.-N."/>
            <person name="Henrissat B."/>
            <person name="Hibbett D."/>
            <person name="Martinez A.T."/>
            <person name="Grigoriev I.V."/>
        </authorList>
    </citation>
    <scope>NUCLEOTIDE SEQUENCE</scope>
    <source>
        <strain evidence="2">ATCC 90797</strain>
    </source>
</reference>
<dbReference type="EMBL" id="MU154529">
    <property type="protein sequence ID" value="KAF9500044.1"/>
    <property type="molecule type" value="Genomic_DNA"/>
</dbReference>
<evidence type="ECO:0000313" key="2">
    <source>
        <dbReference type="EMBL" id="KAF9500044.1"/>
    </source>
</evidence>
<comment type="caution">
    <text evidence="2">The sequence shown here is derived from an EMBL/GenBank/DDBJ whole genome shotgun (WGS) entry which is preliminary data.</text>
</comment>